<dbReference type="PROSITE" id="PS50893">
    <property type="entry name" value="ABC_TRANSPORTER_2"/>
    <property type="match status" value="1"/>
</dbReference>
<evidence type="ECO:0000256" key="2">
    <source>
        <dbReference type="ARBA" id="ARBA00022741"/>
    </source>
</evidence>
<dbReference type="PANTHER" id="PTHR42781">
    <property type="entry name" value="SPERMIDINE/PUTRESCINE IMPORT ATP-BINDING PROTEIN POTA"/>
    <property type="match status" value="1"/>
</dbReference>
<proteinExistence type="predicted"/>
<evidence type="ECO:0000256" key="3">
    <source>
        <dbReference type="ARBA" id="ARBA00022840"/>
    </source>
</evidence>
<feature type="domain" description="ABC transporter" evidence="4">
    <location>
        <begin position="5"/>
        <end position="235"/>
    </location>
</feature>
<dbReference type="PANTHER" id="PTHR42781:SF4">
    <property type="entry name" value="SPERMIDINE_PUTRESCINE IMPORT ATP-BINDING PROTEIN POTA"/>
    <property type="match status" value="1"/>
</dbReference>
<dbReference type="PROSITE" id="PS00211">
    <property type="entry name" value="ABC_TRANSPORTER_1"/>
    <property type="match status" value="1"/>
</dbReference>
<evidence type="ECO:0000256" key="1">
    <source>
        <dbReference type="ARBA" id="ARBA00022448"/>
    </source>
</evidence>
<dbReference type="SUPFAM" id="SSF52540">
    <property type="entry name" value="P-loop containing nucleoside triphosphate hydrolases"/>
    <property type="match status" value="1"/>
</dbReference>
<keyword evidence="3 5" id="KW-0067">ATP-binding</keyword>
<keyword evidence="2" id="KW-0547">Nucleotide-binding</keyword>
<dbReference type="RefSeq" id="WP_282002342.1">
    <property type="nucleotide sequence ID" value="NZ_AP027151.1"/>
</dbReference>
<reference evidence="5 6" key="1">
    <citation type="submission" date="2022-12" db="EMBL/GenBank/DDBJ databases">
        <title>Polyphasic characterization of Geotalea uranireducens NIT-SL11 newly isolated from a complex of sewage sludge and microbially reduced graphene oxide.</title>
        <authorList>
            <person name="Xie L."/>
            <person name="Yoshida N."/>
            <person name="Meng L."/>
        </authorList>
    </citation>
    <scope>NUCLEOTIDE SEQUENCE [LARGE SCALE GENOMIC DNA]</scope>
    <source>
        <strain evidence="5 6">NIT-SL11</strain>
    </source>
</reference>
<dbReference type="InterPro" id="IPR017871">
    <property type="entry name" value="ABC_transporter-like_CS"/>
</dbReference>
<dbReference type="InterPro" id="IPR027417">
    <property type="entry name" value="P-loop_NTPase"/>
</dbReference>
<evidence type="ECO:0000313" key="5">
    <source>
        <dbReference type="EMBL" id="BDV42102.1"/>
    </source>
</evidence>
<dbReference type="SMART" id="SM00382">
    <property type="entry name" value="AAA"/>
    <property type="match status" value="1"/>
</dbReference>
<organism evidence="5 6">
    <name type="scientific">Geotalea uraniireducens</name>
    <dbReference type="NCBI Taxonomy" id="351604"/>
    <lineage>
        <taxon>Bacteria</taxon>
        <taxon>Pseudomonadati</taxon>
        <taxon>Thermodesulfobacteriota</taxon>
        <taxon>Desulfuromonadia</taxon>
        <taxon>Geobacterales</taxon>
        <taxon>Geobacteraceae</taxon>
        <taxon>Geotalea</taxon>
    </lineage>
</organism>
<dbReference type="GO" id="GO:0005524">
    <property type="term" value="F:ATP binding"/>
    <property type="evidence" value="ECO:0007669"/>
    <property type="project" value="UniProtKB-KW"/>
</dbReference>
<dbReference type="InterPro" id="IPR003439">
    <property type="entry name" value="ABC_transporter-like_ATP-bd"/>
</dbReference>
<dbReference type="EMBL" id="AP027151">
    <property type="protein sequence ID" value="BDV42102.1"/>
    <property type="molecule type" value="Genomic_DNA"/>
</dbReference>
<gene>
    <name evidence="5" type="primary">tupC</name>
    <name evidence="5" type="ORF">GURASL_10250</name>
</gene>
<dbReference type="InterPro" id="IPR003593">
    <property type="entry name" value="AAA+_ATPase"/>
</dbReference>
<name>A0ABM8EI64_9BACT</name>
<dbReference type="Proteomes" id="UP001317705">
    <property type="component" value="Chromosome"/>
</dbReference>
<keyword evidence="1" id="KW-0813">Transport</keyword>
<dbReference type="InterPro" id="IPR050093">
    <property type="entry name" value="ABC_SmlMolc_Importer"/>
</dbReference>
<dbReference type="Gene3D" id="3.40.50.300">
    <property type="entry name" value="P-loop containing nucleotide triphosphate hydrolases"/>
    <property type="match status" value="1"/>
</dbReference>
<accession>A0ABM8EI64</accession>
<dbReference type="CDD" id="cd03225">
    <property type="entry name" value="ABC_cobalt_CbiO_domain1"/>
    <property type="match status" value="1"/>
</dbReference>
<sequence length="235" mass="25451">MTILYHLTGVRHRYGDRLALEIPELAIRQGGLYLLTGANGSGKSTLLQILALLMPPTAGTVSFHGRPIDWRSAGLLEIRRRVTLLHQVPYLFNESVAGNVAFGLRARGIAGGRLRQLVDEALDMVGLSGFQKRRARELSGGEAQRVAMARALAIAPEVLLLDEPLANVDRQSAAFLEELIGGLPARGTSVVMTTHDPEQPIRLGGERIHLVAGRLAAVPEAPHSFVQENCQHADL</sequence>
<evidence type="ECO:0000259" key="4">
    <source>
        <dbReference type="PROSITE" id="PS50893"/>
    </source>
</evidence>
<dbReference type="InterPro" id="IPR015856">
    <property type="entry name" value="ABC_transpr_CbiO/EcfA_su"/>
</dbReference>
<protein>
    <submittedName>
        <fullName evidence="5">Tungstate ABC transporter ATP-binding protein</fullName>
    </submittedName>
</protein>
<dbReference type="Pfam" id="PF00005">
    <property type="entry name" value="ABC_tran"/>
    <property type="match status" value="1"/>
</dbReference>
<keyword evidence="6" id="KW-1185">Reference proteome</keyword>
<evidence type="ECO:0000313" key="6">
    <source>
        <dbReference type="Proteomes" id="UP001317705"/>
    </source>
</evidence>